<dbReference type="SUPFAM" id="SSF52343">
    <property type="entry name" value="Ferredoxin reductase-like, C-terminal NADP-linked domain"/>
    <property type="match status" value="1"/>
</dbReference>
<keyword evidence="2" id="KW-0285">Flavoprotein</keyword>
<sequence>MAFPRSTATFGCFWSCSHYFLNRGSPCSRALVTSLHSLFKTTSGGTHSLRLMSSYSNGTESSSSHLERTEHSPRQEFLVQGTVTEMTQLSKTVKGLSIEVKDSRFSFKCGQWVDFFIPGVPTVGGFTICSSLRLLKEKRSIDLAVKHSEHPPALWVHTQCQVGSKVHMKVGGECYFDPNPEGSSPDLLLIAGGVGINPLYSIAQHVADISSDASHQYDGKTVLLFSAKNQDELLYKDNLLKMSEQCPSILCKFFVTKPDADTQTNVNSVQCERGRINESRLQEAVSSLDRNRLICYICGPPPMIQQITEILYKMDIEESRILFEKWW</sequence>
<dbReference type="PANTHER" id="PTHR46505">
    <property type="entry name" value="OXIDOREDUCTASE NAD-BINDING DOMAIN-CONTAINING PROTEIN 1"/>
    <property type="match status" value="1"/>
</dbReference>
<proteinExistence type="predicted"/>
<dbReference type="PRINTS" id="PR00371">
    <property type="entry name" value="FPNCR"/>
</dbReference>
<name>A0AAU9WSB6_9CNID</name>
<dbReference type="InterPro" id="IPR039261">
    <property type="entry name" value="FNR_nucleotide-bd"/>
</dbReference>
<evidence type="ECO:0000256" key="6">
    <source>
        <dbReference type="ARBA" id="ARBA00040516"/>
    </source>
</evidence>
<dbReference type="InterPro" id="IPR017938">
    <property type="entry name" value="Riboflavin_synthase-like_b-brl"/>
</dbReference>
<evidence type="ECO:0000256" key="1">
    <source>
        <dbReference type="ARBA" id="ARBA00001974"/>
    </source>
</evidence>
<dbReference type="Pfam" id="PF00175">
    <property type="entry name" value="NAD_binding_1"/>
    <property type="match status" value="1"/>
</dbReference>
<dbReference type="GO" id="GO:0016491">
    <property type="term" value="F:oxidoreductase activity"/>
    <property type="evidence" value="ECO:0007669"/>
    <property type="project" value="UniProtKB-KW"/>
</dbReference>
<keyword evidence="3" id="KW-0274">FAD</keyword>
<dbReference type="Gene3D" id="2.40.30.10">
    <property type="entry name" value="Translation factors"/>
    <property type="match status" value="1"/>
</dbReference>
<organism evidence="8 9">
    <name type="scientific">Pocillopora meandrina</name>
    <dbReference type="NCBI Taxonomy" id="46732"/>
    <lineage>
        <taxon>Eukaryota</taxon>
        <taxon>Metazoa</taxon>
        <taxon>Cnidaria</taxon>
        <taxon>Anthozoa</taxon>
        <taxon>Hexacorallia</taxon>
        <taxon>Scleractinia</taxon>
        <taxon>Astrocoeniina</taxon>
        <taxon>Pocilloporidae</taxon>
        <taxon>Pocillopora</taxon>
    </lineage>
</organism>
<accession>A0AAU9WSB6</accession>
<evidence type="ECO:0000256" key="2">
    <source>
        <dbReference type="ARBA" id="ARBA00022630"/>
    </source>
</evidence>
<keyword evidence="9" id="KW-1185">Reference proteome</keyword>
<evidence type="ECO:0000259" key="7">
    <source>
        <dbReference type="PROSITE" id="PS51384"/>
    </source>
</evidence>
<dbReference type="CDD" id="cd00322">
    <property type="entry name" value="FNR_like"/>
    <property type="match status" value="1"/>
</dbReference>
<dbReference type="EMBL" id="CALNXJ010000020">
    <property type="protein sequence ID" value="CAH3124462.1"/>
    <property type="molecule type" value="Genomic_DNA"/>
</dbReference>
<dbReference type="PRINTS" id="PR00406">
    <property type="entry name" value="CYTB5RDTASE"/>
</dbReference>
<dbReference type="PANTHER" id="PTHR46505:SF1">
    <property type="entry name" value="OXIDOREDUCTASE NAD-BINDING DOMAIN-CONTAINING PROTEIN 1"/>
    <property type="match status" value="1"/>
</dbReference>
<dbReference type="InterPro" id="IPR001433">
    <property type="entry name" value="OxRdtase_FAD/NAD-bd"/>
</dbReference>
<feature type="domain" description="FAD-binding FR-type" evidence="7">
    <location>
        <begin position="76"/>
        <end position="185"/>
    </location>
</feature>
<reference evidence="8 9" key="1">
    <citation type="submission" date="2022-05" db="EMBL/GenBank/DDBJ databases">
        <authorList>
            <consortium name="Genoscope - CEA"/>
            <person name="William W."/>
        </authorList>
    </citation>
    <scope>NUCLEOTIDE SEQUENCE [LARGE SCALE GENOMIC DNA]</scope>
</reference>
<protein>
    <recommendedName>
        <fullName evidence="6">Oxidoreductase NAD-binding domain-containing protein 1</fullName>
    </recommendedName>
</protein>
<evidence type="ECO:0000256" key="4">
    <source>
        <dbReference type="ARBA" id="ARBA00023002"/>
    </source>
</evidence>
<dbReference type="GO" id="GO:0005739">
    <property type="term" value="C:mitochondrion"/>
    <property type="evidence" value="ECO:0007669"/>
    <property type="project" value="TreeGrafter"/>
</dbReference>
<evidence type="ECO:0000313" key="9">
    <source>
        <dbReference type="Proteomes" id="UP001159428"/>
    </source>
</evidence>
<evidence type="ECO:0000256" key="5">
    <source>
        <dbReference type="ARBA" id="ARBA00023027"/>
    </source>
</evidence>
<comment type="caution">
    <text evidence="8">The sequence shown here is derived from an EMBL/GenBank/DDBJ whole genome shotgun (WGS) entry which is preliminary data.</text>
</comment>
<comment type="cofactor">
    <cofactor evidence="1">
        <name>FAD</name>
        <dbReference type="ChEBI" id="CHEBI:57692"/>
    </cofactor>
</comment>
<keyword evidence="4" id="KW-0560">Oxidoreductase</keyword>
<dbReference type="InterPro" id="IPR052128">
    <property type="entry name" value="Oxidoreductase_NAD-binding"/>
</dbReference>
<keyword evidence="5" id="KW-0520">NAD</keyword>
<evidence type="ECO:0000256" key="3">
    <source>
        <dbReference type="ARBA" id="ARBA00022827"/>
    </source>
</evidence>
<dbReference type="AlphaFoldDB" id="A0AAU9WSB6"/>
<evidence type="ECO:0000313" key="8">
    <source>
        <dbReference type="EMBL" id="CAH3124462.1"/>
    </source>
</evidence>
<dbReference type="SUPFAM" id="SSF63380">
    <property type="entry name" value="Riboflavin synthase domain-like"/>
    <property type="match status" value="1"/>
</dbReference>
<dbReference type="InterPro" id="IPR001709">
    <property type="entry name" value="Flavoprot_Pyr_Nucl_cyt_Rdtase"/>
</dbReference>
<dbReference type="Gene3D" id="3.40.50.80">
    <property type="entry name" value="Nucleotide-binding domain of ferredoxin-NADP reductase (FNR) module"/>
    <property type="match status" value="1"/>
</dbReference>
<dbReference type="PROSITE" id="PS51384">
    <property type="entry name" value="FAD_FR"/>
    <property type="match status" value="1"/>
</dbReference>
<gene>
    <name evidence="8" type="ORF">PMEA_00011283</name>
</gene>
<dbReference type="InterPro" id="IPR017927">
    <property type="entry name" value="FAD-bd_FR_type"/>
</dbReference>
<dbReference type="Proteomes" id="UP001159428">
    <property type="component" value="Unassembled WGS sequence"/>
</dbReference>